<evidence type="ECO:0000256" key="1">
    <source>
        <dbReference type="ARBA" id="ARBA00022842"/>
    </source>
</evidence>
<gene>
    <name evidence="3" type="ORF">J2Z17_002497</name>
</gene>
<evidence type="ECO:0000313" key="4">
    <source>
        <dbReference type="Proteomes" id="UP000759443"/>
    </source>
</evidence>
<dbReference type="InterPro" id="IPR029044">
    <property type="entry name" value="Nucleotide-diphossugar_trans"/>
</dbReference>
<accession>A0ABS4DZE2</accession>
<feature type="domain" description="MobA-like NTP transferase" evidence="2">
    <location>
        <begin position="348"/>
        <end position="510"/>
    </location>
</feature>
<dbReference type="EC" id="2.7.7.76" evidence="3"/>
<dbReference type="InterPro" id="IPR012184">
    <property type="entry name" value="Bifunc_Mopterin-bd"/>
</dbReference>
<keyword evidence="3" id="KW-0548">Nucleotidyltransferase</keyword>
<dbReference type="InterPro" id="IPR025877">
    <property type="entry name" value="MobA-like_NTP_Trfase"/>
</dbReference>
<dbReference type="RefSeq" id="WP_209945391.1">
    <property type="nucleotide sequence ID" value="NZ_JAGGJU010000006.1"/>
</dbReference>
<dbReference type="Pfam" id="PF12804">
    <property type="entry name" value="NTP_transf_3"/>
    <property type="match status" value="1"/>
</dbReference>
<name>A0ABS4DZE2_9HYPH</name>
<evidence type="ECO:0000313" key="3">
    <source>
        <dbReference type="EMBL" id="MBP1851054.1"/>
    </source>
</evidence>
<dbReference type="Gene3D" id="3.40.980.10">
    <property type="entry name" value="MoaB/Mog-like domain"/>
    <property type="match status" value="1"/>
</dbReference>
<sequence>MNFGAFPVADGAGLVLAHSLRLPDRRFAKGHTLANGDVETLLAAGVTSVIACRLDDGDLGEDEAAARLAAAIDPSNLTLTQATTGRVNIHAACNGLFIADRDIVDRFNRVDPAVTFACLADHADVRAGDLVATVKIIPLAVAKDHVERAAAIFAAQAPVRLKAYAPHDVALIATELPSLKASVMDKTADVLARRLQPSGSRILAEQRVAHGEKAVAEAIGISLARHGERPRMIVIFGASAMVDAGDVIPQAIRHAGGEVLQVGLPVDPGNLLVLGRVGDVPVVGAPGCARSPKVNGFDWVMNRLLAGEWPTCEALTGLGVGGLLMEIPSRPLPRERATTSRPQMSVGALVLAAGRASRMGVDGHHKLLAEFDGEALVRRSVRIALDGGAAPVVAVTGYRASEIEAAVSGLDVALVHNPDFASGMASSLRAGFASPDLRDCDGVMVVLADMPGLTAADLQRLTSVFREQRGAAIVRASAGGKRGNPVILPKAVYEAVRDLEGDIGARSIVEGSGLPVIDVELGAAAHLDVDTPDAVALAGGVLKG</sequence>
<dbReference type="SUPFAM" id="SSF53448">
    <property type="entry name" value="Nucleotide-diphospho-sugar transferases"/>
    <property type="match status" value="1"/>
</dbReference>
<dbReference type="Proteomes" id="UP000759443">
    <property type="component" value="Unassembled WGS sequence"/>
</dbReference>
<dbReference type="GO" id="GO:0061602">
    <property type="term" value="F:molybdenum cofactor cytidylyltransferase activity"/>
    <property type="evidence" value="ECO:0007669"/>
    <property type="project" value="UniProtKB-EC"/>
</dbReference>
<dbReference type="CDD" id="cd03522">
    <property type="entry name" value="MoeA_like"/>
    <property type="match status" value="1"/>
</dbReference>
<keyword evidence="1" id="KW-0460">Magnesium</keyword>
<dbReference type="PIRSF" id="PIRSF036626">
    <property type="entry name" value="MPTBd_MobAlike"/>
    <property type="match status" value="1"/>
</dbReference>
<comment type="caution">
    <text evidence="3">The sequence shown here is derived from an EMBL/GenBank/DDBJ whole genome shotgun (WGS) entry which is preliminary data.</text>
</comment>
<keyword evidence="3" id="KW-0808">Transferase</keyword>
<dbReference type="SUPFAM" id="SSF53218">
    <property type="entry name" value="Molybdenum cofactor biosynthesis proteins"/>
    <property type="match status" value="1"/>
</dbReference>
<keyword evidence="4" id="KW-1185">Reference proteome</keyword>
<proteinExistence type="predicted"/>
<organism evidence="3 4">
    <name type="scientific">Rhizobium halophytocola</name>
    <dbReference type="NCBI Taxonomy" id="735519"/>
    <lineage>
        <taxon>Bacteria</taxon>
        <taxon>Pseudomonadati</taxon>
        <taxon>Pseudomonadota</taxon>
        <taxon>Alphaproteobacteria</taxon>
        <taxon>Hyphomicrobiales</taxon>
        <taxon>Rhizobiaceae</taxon>
        <taxon>Rhizobium/Agrobacterium group</taxon>
        <taxon>Rhizobium</taxon>
    </lineage>
</organism>
<dbReference type="PANTHER" id="PTHR43777">
    <property type="entry name" value="MOLYBDENUM COFACTOR CYTIDYLYLTRANSFERASE"/>
    <property type="match status" value="1"/>
</dbReference>
<reference evidence="3 4" key="1">
    <citation type="submission" date="2021-03" db="EMBL/GenBank/DDBJ databases">
        <title>Genomic Encyclopedia of Type Strains, Phase IV (KMG-IV): sequencing the most valuable type-strain genomes for metagenomic binning, comparative biology and taxonomic classification.</title>
        <authorList>
            <person name="Goeker M."/>
        </authorList>
    </citation>
    <scope>NUCLEOTIDE SEQUENCE [LARGE SCALE GENOMIC DNA]</scope>
    <source>
        <strain evidence="3 4">DSM 21600</strain>
    </source>
</reference>
<protein>
    <submittedName>
        <fullName evidence="3">Molybdenum cofactor cytidylyltransferase</fullName>
        <ecNumber evidence="3">2.7.7.76</ecNumber>
    </submittedName>
</protein>
<dbReference type="EMBL" id="JAGGJU010000006">
    <property type="protein sequence ID" value="MBP1851054.1"/>
    <property type="molecule type" value="Genomic_DNA"/>
</dbReference>
<dbReference type="InterPro" id="IPR036425">
    <property type="entry name" value="MoaB/Mog-like_dom_sf"/>
</dbReference>
<evidence type="ECO:0000259" key="2">
    <source>
        <dbReference type="Pfam" id="PF12804"/>
    </source>
</evidence>
<dbReference type="Gene3D" id="3.90.550.10">
    <property type="entry name" value="Spore Coat Polysaccharide Biosynthesis Protein SpsA, Chain A"/>
    <property type="match status" value="1"/>
</dbReference>
<dbReference type="PANTHER" id="PTHR43777:SF1">
    <property type="entry name" value="MOLYBDENUM COFACTOR CYTIDYLYLTRANSFERASE"/>
    <property type="match status" value="1"/>
</dbReference>
<dbReference type="CDD" id="cd04182">
    <property type="entry name" value="GT_2_like_f"/>
    <property type="match status" value="1"/>
</dbReference>